<dbReference type="OrthoDB" id="2414723at2759"/>
<proteinExistence type="predicted"/>
<name>A0A3M6U4G3_POCDA</name>
<accession>A0A3M6U4G3</accession>
<feature type="region of interest" description="Disordered" evidence="1">
    <location>
        <begin position="35"/>
        <end position="59"/>
    </location>
</feature>
<evidence type="ECO:0000256" key="1">
    <source>
        <dbReference type="SAM" id="MobiDB-lite"/>
    </source>
</evidence>
<keyword evidence="3" id="KW-1185">Reference proteome</keyword>
<gene>
    <name evidence="2" type="ORF">pdam_00008500</name>
</gene>
<sequence length="102" mass="11506">MSFSRSSKKDLPNDVALDEVNKHITYTLSILSSEISTKSDSQNDAKESEMSFSRSSKKDLPNDVALDEVNKHITDTLSILRREISKEKNLILIPVLLYNPPN</sequence>
<protein>
    <submittedName>
        <fullName evidence="2">Uncharacterized protein</fullName>
    </submittedName>
</protein>
<dbReference type="AlphaFoldDB" id="A0A3M6U4G3"/>
<organism evidence="2 3">
    <name type="scientific">Pocillopora damicornis</name>
    <name type="common">Cauliflower coral</name>
    <name type="synonym">Millepora damicornis</name>
    <dbReference type="NCBI Taxonomy" id="46731"/>
    <lineage>
        <taxon>Eukaryota</taxon>
        <taxon>Metazoa</taxon>
        <taxon>Cnidaria</taxon>
        <taxon>Anthozoa</taxon>
        <taxon>Hexacorallia</taxon>
        <taxon>Scleractinia</taxon>
        <taxon>Astrocoeniina</taxon>
        <taxon>Pocilloporidae</taxon>
        <taxon>Pocillopora</taxon>
    </lineage>
</organism>
<dbReference type="Proteomes" id="UP000275408">
    <property type="component" value="Unassembled WGS sequence"/>
</dbReference>
<dbReference type="EMBL" id="RCHS01002271">
    <property type="protein sequence ID" value="RMX48486.1"/>
    <property type="molecule type" value="Genomic_DNA"/>
</dbReference>
<reference evidence="2 3" key="1">
    <citation type="journal article" date="2018" name="Sci. Rep.">
        <title>Comparative analysis of the Pocillopora damicornis genome highlights role of immune system in coral evolution.</title>
        <authorList>
            <person name="Cunning R."/>
            <person name="Bay R.A."/>
            <person name="Gillette P."/>
            <person name="Baker A.C."/>
            <person name="Traylor-Knowles N."/>
        </authorList>
    </citation>
    <scope>NUCLEOTIDE SEQUENCE [LARGE SCALE GENOMIC DNA]</scope>
    <source>
        <strain evidence="2">RSMAS</strain>
        <tissue evidence="2">Whole animal</tissue>
    </source>
</reference>
<evidence type="ECO:0000313" key="2">
    <source>
        <dbReference type="EMBL" id="RMX48486.1"/>
    </source>
</evidence>
<comment type="caution">
    <text evidence="2">The sequence shown here is derived from an EMBL/GenBank/DDBJ whole genome shotgun (WGS) entry which is preliminary data.</text>
</comment>
<evidence type="ECO:0000313" key="3">
    <source>
        <dbReference type="Proteomes" id="UP000275408"/>
    </source>
</evidence>